<sequence length="106" mass="11804">MHAPCDCTTMADVRAEIDRLDAALVGLLAERARYIDRAAEIKAGAGLPARIEARVEEVVANVRAGAARRGLPEDLVETLWRQLIDWSIAREETRLGPDERREELGR</sequence>
<keyword evidence="2" id="KW-0413">Isomerase</keyword>
<reference evidence="5" key="1">
    <citation type="submission" date="2023-07" db="EMBL/GenBank/DDBJ databases">
        <title>Defluviimonas sediminis sp. nov., isolated from mangrove sediment.</title>
        <authorList>
            <person name="Liu L."/>
            <person name="Li J."/>
            <person name="Huang Y."/>
            <person name="Pan J."/>
            <person name="Li M."/>
        </authorList>
    </citation>
    <scope>NUCLEOTIDE SEQUENCE [LARGE SCALE GENOMIC DNA]</scope>
    <source>
        <strain evidence="5">FT324</strain>
    </source>
</reference>
<evidence type="ECO:0000313" key="4">
    <source>
        <dbReference type="EMBL" id="MCT8329942.1"/>
    </source>
</evidence>
<evidence type="ECO:0000313" key="5">
    <source>
        <dbReference type="Proteomes" id="UP001205601"/>
    </source>
</evidence>
<dbReference type="InterPro" id="IPR036979">
    <property type="entry name" value="CM_dom_sf"/>
</dbReference>
<protein>
    <recommendedName>
        <fullName evidence="1">chorismate mutase</fullName>
        <ecNumber evidence="1">5.4.99.5</ecNumber>
    </recommendedName>
</protein>
<dbReference type="PANTHER" id="PTHR38041:SF1">
    <property type="entry name" value="CHORISMATE MUTASE"/>
    <property type="match status" value="1"/>
</dbReference>
<dbReference type="InterPro" id="IPR036263">
    <property type="entry name" value="Chorismate_II_sf"/>
</dbReference>
<dbReference type="PIRSF" id="PIRSF029775">
    <property type="entry name" value="Isochor_pyr_lyas"/>
    <property type="match status" value="1"/>
</dbReference>
<dbReference type="PROSITE" id="PS51168">
    <property type="entry name" value="CHORISMATE_MUT_2"/>
    <property type="match status" value="1"/>
</dbReference>
<evidence type="ECO:0000256" key="1">
    <source>
        <dbReference type="ARBA" id="ARBA00012404"/>
    </source>
</evidence>
<dbReference type="InterPro" id="IPR002701">
    <property type="entry name" value="CM_II_prokaryot"/>
</dbReference>
<dbReference type="EMBL" id="JAOCQF010000001">
    <property type="protein sequence ID" value="MCT8329942.1"/>
    <property type="molecule type" value="Genomic_DNA"/>
</dbReference>
<dbReference type="SMART" id="SM00830">
    <property type="entry name" value="CM_2"/>
    <property type="match status" value="1"/>
</dbReference>
<dbReference type="PANTHER" id="PTHR38041">
    <property type="entry name" value="CHORISMATE MUTASE"/>
    <property type="match status" value="1"/>
</dbReference>
<evidence type="ECO:0000256" key="2">
    <source>
        <dbReference type="ARBA" id="ARBA00023235"/>
    </source>
</evidence>
<dbReference type="SUPFAM" id="SSF48600">
    <property type="entry name" value="Chorismate mutase II"/>
    <property type="match status" value="1"/>
</dbReference>
<name>A0ABT2NLZ4_9RHOB</name>
<keyword evidence="5" id="KW-1185">Reference proteome</keyword>
<proteinExistence type="predicted"/>
<gene>
    <name evidence="4" type="ORF">N5I32_10485</name>
</gene>
<dbReference type="EC" id="5.4.99.5" evidence="1"/>
<accession>A0ABT2NLZ4</accession>
<comment type="caution">
    <text evidence="4">The sequence shown here is derived from an EMBL/GenBank/DDBJ whole genome shotgun (WGS) entry which is preliminary data.</text>
</comment>
<organism evidence="4 5">
    <name type="scientific">Albidovulum sediminis</name>
    <dbReference type="NCBI Taxonomy" id="3066345"/>
    <lineage>
        <taxon>Bacteria</taxon>
        <taxon>Pseudomonadati</taxon>
        <taxon>Pseudomonadota</taxon>
        <taxon>Alphaproteobacteria</taxon>
        <taxon>Rhodobacterales</taxon>
        <taxon>Paracoccaceae</taxon>
        <taxon>Albidovulum</taxon>
    </lineage>
</organism>
<dbReference type="InterPro" id="IPR051331">
    <property type="entry name" value="Chorismate_mutase-related"/>
</dbReference>
<dbReference type="Proteomes" id="UP001205601">
    <property type="component" value="Unassembled WGS sequence"/>
</dbReference>
<dbReference type="Gene3D" id="1.20.59.10">
    <property type="entry name" value="Chorismate mutase"/>
    <property type="match status" value="1"/>
</dbReference>
<evidence type="ECO:0000259" key="3">
    <source>
        <dbReference type="PROSITE" id="PS51168"/>
    </source>
</evidence>
<dbReference type="RefSeq" id="WP_261495547.1">
    <property type="nucleotide sequence ID" value="NZ_JAOCQF010000001.1"/>
</dbReference>
<dbReference type="Pfam" id="PF01817">
    <property type="entry name" value="CM_2"/>
    <property type="match status" value="1"/>
</dbReference>
<feature type="domain" description="Chorismate mutase" evidence="3">
    <location>
        <begin position="4"/>
        <end position="95"/>
    </location>
</feature>
<dbReference type="InterPro" id="IPR008241">
    <property type="entry name" value="Isochorismate_pyruvate-lyase"/>
</dbReference>